<keyword evidence="3" id="KW-1185">Reference proteome</keyword>
<evidence type="ECO:0000313" key="2">
    <source>
        <dbReference type="EMBL" id="MZQ89769.1"/>
    </source>
</evidence>
<dbReference type="InterPro" id="IPR003781">
    <property type="entry name" value="CoA-bd"/>
</dbReference>
<dbReference type="SMART" id="SM00881">
    <property type="entry name" value="CoA_binding"/>
    <property type="match status" value="1"/>
</dbReference>
<comment type="caution">
    <text evidence="2">The sequence shown here is derived from an EMBL/GenBank/DDBJ whole genome shotgun (WGS) entry which is preliminary data.</text>
</comment>
<dbReference type="Proteomes" id="UP000477083">
    <property type="component" value="Unassembled WGS sequence"/>
</dbReference>
<dbReference type="PANTHER" id="PTHR33303">
    <property type="entry name" value="CYTOPLASMIC PROTEIN-RELATED"/>
    <property type="match status" value="1"/>
</dbReference>
<dbReference type="Pfam" id="PF13380">
    <property type="entry name" value="CoA_binding_2"/>
    <property type="match status" value="1"/>
</dbReference>
<dbReference type="SUPFAM" id="SSF51735">
    <property type="entry name" value="NAD(P)-binding Rossmann-fold domains"/>
    <property type="match status" value="1"/>
</dbReference>
<dbReference type="InterPro" id="IPR036291">
    <property type="entry name" value="NAD(P)-bd_dom_sf"/>
</dbReference>
<feature type="domain" description="CoA-binding" evidence="1">
    <location>
        <begin position="12"/>
        <end position="110"/>
    </location>
</feature>
<name>A0A6L8VK83_9RHOB</name>
<dbReference type="Gene3D" id="3.40.50.720">
    <property type="entry name" value="NAD(P)-binding Rossmann-like Domain"/>
    <property type="match status" value="1"/>
</dbReference>
<gene>
    <name evidence="2" type="ORF">GS660_11760</name>
</gene>
<evidence type="ECO:0000313" key="3">
    <source>
        <dbReference type="Proteomes" id="UP000477083"/>
    </source>
</evidence>
<dbReference type="OrthoDB" id="9804695at2"/>
<accession>A0A6L8VK83</accession>
<proteinExistence type="predicted"/>
<protein>
    <submittedName>
        <fullName evidence="2">CoA-binding protein</fullName>
    </submittedName>
</protein>
<sequence>MTTTDTFLRDTLQSTKVIAVVGFSPDPSRPSHYVAEYLRAQGYRVIPVNPGQAGKSFLGETVVARLADIPPEIEVDMVDIFRKADAVPGVVEEAMAALPHLRTIWMQLGIAHEGAAETARAAGLAVVEDRCPKMEIPRLFGRASPLEGVPEV</sequence>
<evidence type="ECO:0000259" key="1">
    <source>
        <dbReference type="SMART" id="SM00881"/>
    </source>
</evidence>
<dbReference type="PANTHER" id="PTHR33303:SF2">
    <property type="entry name" value="COA-BINDING DOMAIN-CONTAINING PROTEIN"/>
    <property type="match status" value="1"/>
</dbReference>
<dbReference type="RefSeq" id="WP_161346707.1">
    <property type="nucleotide sequence ID" value="NZ_BMGW01000007.1"/>
</dbReference>
<dbReference type="EMBL" id="WWNR01000007">
    <property type="protein sequence ID" value="MZQ89769.1"/>
    <property type="molecule type" value="Genomic_DNA"/>
</dbReference>
<reference evidence="2 3" key="1">
    <citation type="submission" date="2020-01" db="EMBL/GenBank/DDBJ databases">
        <title>Frigidibacter albus SP32T (=CGMCC 1.13995T).</title>
        <authorList>
            <person name="Liao X."/>
        </authorList>
    </citation>
    <scope>NUCLEOTIDE SEQUENCE [LARGE SCALE GENOMIC DNA]</scope>
    <source>
        <strain evidence="2 3">SP32</strain>
    </source>
</reference>
<dbReference type="AlphaFoldDB" id="A0A6L8VK83"/>
<organism evidence="2 3">
    <name type="scientific">Frigidibacter albus</name>
    <dbReference type="NCBI Taxonomy" id="1465486"/>
    <lineage>
        <taxon>Bacteria</taxon>
        <taxon>Pseudomonadati</taxon>
        <taxon>Pseudomonadota</taxon>
        <taxon>Alphaproteobacteria</taxon>
        <taxon>Rhodobacterales</taxon>
        <taxon>Paracoccaceae</taxon>
        <taxon>Frigidibacter</taxon>
    </lineage>
</organism>